<evidence type="ECO:0000313" key="14">
    <source>
        <dbReference type="EMBL" id="CAA6828307.1"/>
    </source>
</evidence>
<feature type="DNA-binding region" description="OmpR/PhoB-type" evidence="11">
    <location>
        <begin position="132"/>
        <end position="231"/>
    </location>
</feature>
<dbReference type="Gene3D" id="6.10.250.690">
    <property type="match status" value="1"/>
</dbReference>
<dbReference type="PROSITE" id="PS51755">
    <property type="entry name" value="OMPR_PHOB"/>
    <property type="match status" value="1"/>
</dbReference>
<dbReference type="AlphaFoldDB" id="A0A6S6UGQ6"/>
<dbReference type="InterPro" id="IPR001789">
    <property type="entry name" value="Sig_transdc_resp-reg_receiver"/>
</dbReference>
<keyword evidence="5" id="KW-0902">Two-component regulatory system</keyword>
<proteinExistence type="predicted"/>
<dbReference type="GO" id="GO:0032993">
    <property type="term" value="C:protein-DNA complex"/>
    <property type="evidence" value="ECO:0007669"/>
    <property type="project" value="TreeGrafter"/>
</dbReference>
<evidence type="ECO:0000256" key="4">
    <source>
        <dbReference type="ARBA" id="ARBA00022553"/>
    </source>
</evidence>
<dbReference type="PANTHER" id="PTHR48111:SF55">
    <property type="entry name" value="AEROBIC RESPIRATION CONTROL PROTEIN ARCA"/>
    <property type="match status" value="1"/>
</dbReference>
<dbReference type="InterPro" id="IPR036388">
    <property type="entry name" value="WH-like_DNA-bd_sf"/>
</dbReference>
<evidence type="ECO:0000256" key="6">
    <source>
        <dbReference type="ARBA" id="ARBA00023015"/>
    </source>
</evidence>
<evidence type="ECO:0000256" key="5">
    <source>
        <dbReference type="ARBA" id="ARBA00023012"/>
    </source>
</evidence>
<evidence type="ECO:0000256" key="3">
    <source>
        <dbReference type="ARBA" id="ARBA00022491"/>
    </source>
</evidence>
<dbReference type="Pfam" id="PF00072">
    <property type="entry name" value="Response_reg"/>
    <property type="match status" value="1"/>
</dbReference>
<keyword evidence="9" id="KW-0804">Transcription</keyword>
<evidence type="ECO:0000256" key="8">
    <source>
        <dbReference type="ARBA" id="ARBA00023159"/>
    </source>
</evidence>
<organism evidence="14">
    <name type="scientific">uncultured Thiotrichaceae bacterium</name>
    <dbReference type="NCBI Taxonomy" id="298394"/>
    <lineage>
        <taxon>Bacteria</taxon>
        <taxon>Pseudomonadati</taxon>
        <taxon>Pseudomonadota</taxon>
        <taxon>Gammaproteobacteria</taxon>
        <taxon>Thiotrichales</taxon>
        <taxon>Thiotrichaceae</taxon>
        <taxon>environmental samples</taxon>
    </lineage>
</organism>
<feature type="modified residue" description="4-aspartylphosphate" evidence="10">
    <location>
        <position position="58"/>
    </location>
</feature>
<dbReference type="SMART" id="SM00862">
    <property type="entry name" value="Trans_reg_C"/>
    <property type="match status" value="1"/>
</dbReference>
<dbReference type="Gene3D" id="1.10.10.10">
    <property type="entry name" value="Winged helix-like DNA-binding domain superfamily/Winged helix DNA-binding domain"/>
    <property type="match status" value="1"/>
</dbReference>
<keyword evidence="3" id="KW-0678">Repressor</keyword>
<evidence type="ECO:0000259" key="12">
    <source>
        <dbReference type="PROSITE" id="PS50110"/>
    </source>
</evidence>
<gene>
    <name evidence="14" type="ORF">HELGO_WM9186</name>
</gene>
<comment type="subcellular location">
    <subcellularLocation>
        <location evidence="1">Cytoplasm</location>
    </subcellularLocation>
</comment>
<dbReference type="SMART" id="SM00448">
    <property type="entry name" value="REC"/>
    <property type="match status" value="1"/>
</dbReference>
<keyword evidence="8" id="KW-0010">Activator</keyword>
<dbReference type="GO" id="GO:0005829">
    <property type="term" value="C:cytosol"/>
    <property type="evidence" value="ECO:0007669"/>
    <property type="project" value="TreeGrafter"/>
</dbReference>
<reference evidence="14" key="1">
    <citation type="submission" date="2020-01" db="EMBL/GenBank/DDBJ databases">
        <authorList>
            <person name="Meier V. D."/>
            <person name="Meier V D."/>
        </authorList>
    </citation>
    <scope>NUCLEOTIDE SEQUENCE</scope>
    <source>
        <strain evidence="14">HLG_WM_MAG_07</strain>
    </source>
</reference>
<sequence length="234" mass="27039">MLEKKIKNRILIVDDDDILQVFLQKCLLNHNYKTFCLSNGEGIPDALEKNHIDLIVLDVLLPGKDGGYWLKWIKQYHPQIPVIMASVLTNENERLRGLQNGAIDYLIKPFHDQELLIRIKNVLRRSTFGTVQTTLKIGSLHIDTKNNNVDKNGDIFPLTQMETNILKLFYLNPGTVLSRDEIMEQVKGVKHNPLDRSIDIHINKIRKKIEEDPANPIYIRTIRGKGYCLQLHNQ</sequence>
<dbReference type="InterPro" id="IPR039420">
    <property type="entry name" value="WalR-like"/>
</dbReference>
<keyword evidence="7 11" id="KW-0238">DNA-binding</keyword>
<keyword evidence="6" id="KW-0805">Transcription regulation</keyword>
<evidence type="ECO:0000256" key="10">
    <source>
        <dbReference type="PROSITE-ProRule" id="PRU00169"/>
    </source>
</evidence>
<evidence type="ECO:0000259" key="13">
    <source>
        <dbReference type="PROSITE" id="PS51755"/>
    </source>
</evidence>
<evidence type="ECO:0000256" key="1">
    <source>
        <dbReference type="ARBA" id="ARBA00004496"/>
    </source>
</evidence>
<dbReference type="Gene3D" id="3.40.50.2300">
    <property type="match status" value="1"/>
</dbReference>
<dbReference type="GO" id="GO:0006355">
    <property type="term" value="P:regulation of DNA-templated transcription"/>
    <property type="evidence" value="ECO:0007669"/>
    <property type="project" value="InterPro"/>
</dbReference>
<dbReference type="Pfam" id="PF00486">
    <property type="entry name" value="Trans_reg_C"/>
    <property type="match status" value="1"/>
</dbReference>
<dbReference type="InterPro" id="IPR016032">
    <property type="entry name" value="Sig_transdc_resp-reg_C-effctor"/>
</dbReference>
<feature type="domain" description="Response regulatory" evidence="12">
    <location>
        <begin position="9"/>
        <end position="123"/>
    </location>
</feature>
<evidence type="ECO:0008006" key="15">
    <source>
        <dbReference type="Google" id="ProtNLM"/>
    </source>
</evidence>
<name>A0A6S6UGQ6_9GAMM</name>
<dbReference type="PROSITE" id="PS50110">
    <property type="entry name" value="RESPONSE_REGULATORY"/>
    <property type="match status" value="1"/>
</dbReference>
<dbReference type="PANTHER" id="PTHR48111">
    <property type="entry name" value="REGULATOR OF RPOS"/>
    <property type="match status" value="1"/>
</dbReference>
<dbReference type="InterPro" id="IPR001867">
    <property type="entry name" value="OmpR/PhoB-type_DNA-bd"/>
</dbReference>
<evidence type="ECO:0000256" key="7">
    <source>
        <dbReference type="ARBA" id="ARBA00023125"/>
    </source>
</evidence>
<protein>
    <recommendedName>
        <fullName evidence="15">DNA-binding response regulator</fullName>
    </recommendedName>
</protein>
<dbReference type="CDD" id="cd00383">
    <property type="entry name" value="trans_reg_C"/>
    <property type="match status" value="1"/>
</dbReference>
<accession>A0A6S6UGQ6</accession>
<dbReference type="GO" id="GO:0000156">
    <property type="term" value="F:phosphorelay response regulator activity"/>
    <property type="evidence" value="ECO:0007669"/>
    <property type="project" value="TreeGrafter"/>
</dbReference>
<evidence type="ECO:0000256" key="9">
    <source>
        <dbReference type="ARBA" id="ARBA00023163"/>
    </source>
</evidence>
<keyword evidence="4 10" id="KW-0597">Phosphoprotein</keyword>
<feature type="domain" description="OmpR/PhoB-type" evidence="13">
    <location>
        <begin position="132"/>
        <end position="231"/>
    </location>
</feature>
<evidence type="ECO:0000256" key="2">
    <source>
        <dbReference type="ARBA" id="ARBA00022490"/>
    </source>
</evidence>
<dbReference type="InterPro" id="IPR011006">
    <property type="entry name" value="CheY-like_superfamily"/>
</dbReference>
<keyword evidence="2" id="KW-0963">Cytoplasm</keyword>
<dbReference type="EMBL" id="CACVAY010000148">
    <property type="protein sequence ID" value="CAA6828307.1"/>
    <property type="molecule type" value="Genomic_DNA"/>
</dbReference>
<dbReference type="SUPFAM" id="SSF46894">
    <property type="entry name" value="C-terminal effector domain of the bipartite response regulators"/>
    <property type="match status" value="1"/>
</dbReference>
<evidence type="ECO:0000256" key="11">
    <source>
        <dbReference type="PROSITE-ProRule" id="PRU01091"/>
    </source>
</evidence>
<dbReference type="GO" id="GO:0000976">
    <property type="term" value="F:transcription cis-regulatory region binding"/>
    <property type="evidence" value="ECO:0007669"/>
    <property type="project" value="TreeGrafter"/>
</dbReference>
<dbReference type="SUPFAM" id="SSF52172">
    <property type="entry name" value="CheY-like"/>
    <property type="match status" value="1"/>
</dbReference>